<evidence type="ECO:0000313" key="2">
    <source>
        <dbReference type="EMBL" id="KAI6292347.1"/>
    </source>
</evidence>
<comment type="caution">
    <text evidence="2">The sequence shown here is derived from an EMBL/GenBank/DDBJ whole genome shotgun (WGS) entry which is preliminary data.</text>
</comment>
<feature type="region of interest" description="Disordered" evidence="1">
    <location>
        <begin position="132"/>
        <end position="172"/>
    </location>
</feature>
<evidence type="ECO:0000313" key="3">
    <source>
        <dbReference type="Proteomes" id="UP001059893"/>
    </source>
</evidence>
<evidence type="ECO:0000256" key="1">
    <source>
        <dbReference type="SAM" id="MobiDB-lite"/>
    </source>
</evidence>
<proteinExistence type="predicted"/>
<keyword evidence="3" id="KW-1185">Reference proteome</keyword>
<dbReference type="Proteomes" id="UP001059893">
    <property type="component" value="Unassembled WGS sequence"/>
</dbReference>
<sequence>MNPIPPPVSRHRCGRLPGVARVDSIRIHGLRRPPRPSRHALHLHHVPPGDARAPLLRRALLVAVDGGQRLADIAVAAGGELLLVLGRRRAAARRGRRAGGAVAAVALVAALLRRVGQRRRVQPARRALGLPRLPPRRDEVRPAAAEAAAKQRREVLARQRPQRRQHRAHDAAADLRERPVFGFGVFERHVDRRAEEADPAGADGGCALDGC</sequence>
<name>A0ABQ8N762_PYRGI</name>
<reference evidence="2" key="1">
    <citation type="submission" date="2021-01" db="EMBL/GenBank/DDBJ databases">
        <title>Deciphering the adaptive evolutionary patterns associated with biogeogrpahic diversity in the finger millet blast pathogen Magnaporthe oryzae in Eastern Africa.</title>
        <authorList>
            <person name="Onyema G."/>
            <person name="Shittu T.A."/>
            <person name="Dodsworth S."/>
            <person name="Devilliers S."/>
            <person name="Muthumeenakshi S."/>
            <person name="Sreenivasaprasad S."/>
        </authorList>
    </citation>
    <scope>NUCLEOTIDE SEQUENCE</scope>
    <source>
        <strain evidence="2">D15/s37</strain>
    </source>
</reference>
<accession>A0ABQ8N762</accession>
<dbReference type="EMBL" id="JABSND010000299">
    <property type="protein sequence ID" value="KAI6292347.1"/>
    <property type="molecule type" value="Genomic_DNA"/>
</dbReference>
<protein>
    <submittedName>
        <fullName evidence="2">Uncharacterized protein</fullName>
    </submittedName>
</protein>
<organism evidence="2 3">
    <name type="scientific">Pyricularia grisea</name>
    <name type="common">Crabgrass-specific blast fungus</name>
    <name type="synonym">Magnaporthe grisea</name>
    <dbReference type="NCBI Taxonomy" id="148305"/>
    <lineage>
        <taxon>Eukaryota</taxon>
        <taxon>Fungi</taxon>
        <taxon>Dikarya</taxon>
        <taxon>Ascomycota</taxon>
        <taxon>Pezizomycotina</taxon>
        <taxon>Sordariomycetes</taxon>
        <taxon>Sordariomycetidae</taxon>
        <taxon>Magnaporthales</taxon>
        <taxon>Pyriculariaceae</taxon>
        <taxon>Pyricularia</taxon>
    </lineage>
</organism>
<gene>
    <name evidence="2" type="ORF">MCOR33_009914</name>
</gene>